<gene>
    <name evidence="6" type="primary">fdhF_1</name>
    <name evidence="6" type="ORF">GCM10008985_02940</name>
    <name evidence="7" type="ORF">MUK72_10915</name>
</gene>
<dbReference type="GO" id="GO:0003954">
    <property type="term" value="F:NADH dehydrogenase activity"/>
    <property type="evidence" value="ECO:0007669"/>
    <property type="project" value="TreeGrafter"/>
</dbReference>
<dbReference type="Proteomes" id="UP000830542">
    <property type="component" value="Chromosome"/>
</dbReference>
<keyword evidence="2" id="KW-0479">Metal-binding</keyword>
<protein>
    <submittedName>
        <fullName evidence="6">Formate dehydrogenase subunit alpha</fullName>
    </submittedName>
    <submittedName>
        <fullName evidence="7">Molybdopterin-dependent oxidoreductase</fullName>
    </submittedName>
</protein>
<organism evidence="6 9">
    <name type="scientific">Halococcus dombrowskii</name>
    <dbReference type="NCBI Taxonomy" id="179637"/>
    <lineage>
        <taxon>Archaea</taxon>
        <taxon>Methanobacteriati</taxon>
        <taxon>Methanobacteriota</taxon>
        <taxon>Stenosarchaea group</taxon>
        <taxon>Halobacteria</taxon>
        <taxon>Halobacteriales</taxon>
        <taxon>Halococcaceae</taxon>
        <taxon>Halococcus</taxon>
    </lineage>
</organism>
<keyword evidence="8" id="KW-1185">Reference proteome</keyword>
<evidence type="ECO:0000313" key="8">
    <source>
        <dbReference type="Proteomes" id="UP000830542"/>
    </source>
</evidence>
<dbReference type="GO" id="GO:0046872">
    <property type="term" value="F:metal ion binding"/>
    <property type="evidence" value="ECO:0007669"/>
    <property type="project" value="UniProtKB-KW"/>
</dbReference>
<reference evidence="6" key="1">
    <citation type="journal article" date="2014" name="Int. J. Syst. Evol. Microbiol.">
        <title>Complete genome sequence of Corynebacterium casei LMG S-19264T (=DSM 44701T), isolated from a smear-ripened cheese.</title>
        <authorList>
            <consortium name="US DOE Joint Genome Institute (JGI-PGF)"/>
            <person name="Walter F."/>
            <person name="Albersmeier A."/>
            <person name="Kalinowski J."/>
            <person name="Ruckert C."/>
        </authorList>
    </citation>
    <scope>NUCLEOTIDE SEQUENCE</scope>
    <source>
        <strain evidence="6">JCM 12289</strain>
    </source>
</reference>
<dbReference type="EMBL" id="CP095005">
    <property type="protein sequence ID" value="UOO94474.1"/>
    <property type="molecule type" value="Genomic_DNA"/>
</dbReference>
<dbReference type="EMBL" id="BAAADN010000002">
    <property type="protein sequence ID" value="GAA0450734.1"/>
    <property type="molecule type" value="Genomic_DNA"/>
</dbReference>
<dbReference type="KEGG" id="hdo:MUK72_10915"/>
<proteinExistence type="predicted"/>
<dbReference type="SUPFAM" id="SSF50692">
    <property type="entry name" value="ADC-like"/>
    <property type="match status" value="1"/>
</dbReference>
<dbReference type="CDD" id="cd02775">
    <property type="entry name" value="MopB_CT"/>
    <property type="match status" value="1"/>
</dbReference>
<dbReference type="Pfam" id="PF00384">
    <property type="entry name" value="Molybdopterin"/>
    <property type="match status" value="1"/>
</dbReference>
<reference evidence="7" key="2">
    <citation type="submission" date="2022-04" db="EMBL/GenBank/DDBJ databases">
        <title>Sequencing and genomic assembly of Halococcus dombrowskii.</title>
        <authorList>
            <person name="Lim S.W."/>
            <person name="MacLea K.S."/>
        </authorList>
    </citation>
    <scope>NUCLEOTIDE SEQUENCE</scope>
    <source>
        <strain evidence="7">H4</strain>
    </source>
</reference>
<evidence type="ECO:0000256" key="4">
    <source>
        <dbReference type="ARBA" id="ARBA00023014"/>
    </source>
</evidence>
<dbReference type="GO" id="GO:0016020">
    <property type="term" value="C:membrane"/>
    <property type="evidence" value="ECO:0007669"/>
    <property type="project" value="TreeGrafter"/>
</dbReference>
<dbReference type="InterPro" id="IPR050123">
    <property type="entry name" value="Prok_molybdopt-oxidoreductase"/>
</dbReference>
<dbReference type="AlphaFoldDB" id="A0AAV3SCL4"/>
<dbReference type="Gene3D" id="3.40.228.10">
    <property type="entry name" value="Dimethylsulfoxide Reductase, domain 2"/>
    <property type="match status" value="1"/>
</dbReference>
<dbReference type="InterPro" id="IPR006656">
    <property type="entry name" value="Mopterin_OxRdtase"/>
</dbReference>
<feature type="domain" description="4Fe-4S Mo/W bis-MGD-type" evidence="5">
    <location>
        <begin position="5"/>
        <end position="57"/>
    </location>
</feature>
<dbReference type="Proteomes" id="UP001500962">
    <property type="component" value="Unassembled WGS sequence"/>
</dbReference>
<dbReference type="Gene3D" id="2.40.40.20">
    <property type="match status" value="1"/>
</dbReference>
<dbReference type="InterPro" id="IPR006657">
    <property type="entry name" value="MoPterin_dinucl-bd_dom"/>
</dbReference>
<dbReference type="Gene3D" id="2.20.25.90">
    <property type="entry name" value="ADC-like domains"/>
    <property type="match status" value="1"/>
</dbReference>
<dbReference type="InterPro" id="IPR006963">
    <property type="entry name" value="Mopterin_OxRdtase_4Fe-4S_dom"/>
</dbReference>
<dbReference type="Gene3D" id="3.40.50.740">
    <property type="match status" value="1"/>
</dbReference>
<accession>A0AAV3SCL4</accession>
<evidence type="ECO:0000313" key="7">
    <source>
        <dbReference type="EMBL" id="UOO94474.1"/>
    </source>
</evidence>
<dbReference type="SMART" id="SM00926">
    <property type="entry name" value="Molybdop_Fe4S4"/>
    <property type="match status" value="1"/>
</dbReference>
<evidence type="ECO:0000256" key="2">
    <source>
        <dbReference type="ARBA" id="ARBA00022723"/>
    </source>
</evidence>
<dbReference type="GO" id="GO:0043546">
    <property type="term" value="F:molybdopterin cofactor binding"/>
    <property type="evidence" value="ECO:0007669"/>
    <property type="project" value="InterPro"/>
</dbReference>
<evidence type="ECO:0000256" key="1">
    <source>
        <dbReference type="ARBA" id="ARBA00022485"/>
    </source>
</evidence>
<dbReference type="InterPro" id="IPR009010">
    <property type="entry name" value="Asp_de-COase-like_dom_sf"/>
</dbReference>
<dbReference type="Pfam" id="PF04879">
    <property type="entry name" value="Molybdop_Fe4S4"/>
    <property type="match status" value="1"/>
</dbReference>
<keyword evidence="4" id="KW-0411">Iron-sulfur</keyword>
<evidence type="ECO:0000256" key="3">
    <source>
        <dbReference type="ARBA" id="ARBA00023004"/>
    </source>
</evidence>
<sequence length="669" mass="70759">MSEPHEDIKSICPLCAVGCSVRYDGATGRARGWPGAPVNEGGELCPKGIAAFDVFDDAERLTHPLMRRNGDLEPVSWNEAYDRIEREFGEIVADHGPDALAFLGAPHCTNEENYLFGKLARSLGTNNVDNRARLCHDSTMSAMEERLGSGGMTNSLADLAEAGAFLVIGSNPADQQPVAFDSYVRPAVNAGAQLIHVDPRANATTRLADTHIAPRPGTDALVVALLVKTILDEGLVDEEFVADRTEGFAAFAASVDEMDTETLAGRAGVDPAAIQEAARAFGEAERAAVVAGTGVEGDSPDDSATADALLNLLLLTGNLGKRGAGMNLFRGLNNEQGACDAGALPHRLPGGRPVTDPAARAQVADVWGFEPPAEPGPTELDLVREFGAGIQAAFVLGENPAVTKLDRQGVARGLQSLEFLVVQDVTHTETTAHADVVLPAAVWSEKAGTVTNLDRQVQRTRVLESPPSAARSDLEILCALGERLVGDGFEYDGPQEVFDELAAVNPQYAGMSYEGIGMDSQRWPFPDGADEGTDVLHREEFMTGERRAPFVTIPTTEPADGGIGDDELVLLTGSRSGDIAMTTMGSEVGTHDDTLVIHPVDADARGVADGDRVVVENQDGRVELVAERSQGVRRGTVFVHAGVADPLLGAGRTRIDATPASERAAENER</sequence>
<dbReference type="SUPFAM" id="SSF53706">
    <property type="entry name" value="Formate dehydrogenase/DMSO reductase, domains 1-3"/>
    <property type="match status" value="1"/>
</dbReference>
<evidence type="ECO:0000313" key="9">
    <source>
        <dbReference type="Proteomes" id="UP001500962"/>
    </source>
</evidence>
<dbReference type="GeneID" id="71762365"/>
<reference evidence="6" key="3">
    <citation type="submission" date="2023-12" db="EMBL/GenBank/DDBJ databases">
        <authorList>
            <person name="Sun Q."/>
            <person name="Inoue M."/>
        </authorList>
    </citation>
    <scope>NUCLEOTIDE SEQUENCE</scope>
    <source>
        <strain evidence="6">JCM 12289</strain>
    </source>
</reference>
<name>A0AAV3SCL4_HALDO</name>
<dbReference type="GO" id="GO:0022904">
    <property type="term" value="P:respiratory electron transport chain"/>
    <property type="evidence" value="ECO:0007669"/>
    <property type="project" value="TreeGrafter"/>
</dbReference>
<keyword evidence="3" id="KW-0408">Iron</keyword>
<keyword evidence="1" id="KW-0004">4Fe-4S</keyword>
<dbReference type="PANTHER" id="PTHR43105:SF10">
    <property type="entry name" value="NADH-QUINONE OXIDOREDUCTASE SUBUNIT G"/>
    <property type="match status" value="1"/>
</dbReference>
<evidence type="ECO:0000259" key="5">
    <source>
        <dbReference type="SMART" id="SM00926"/>
    </source>
</evidence>
<evidence type="ECO:0000313" key="6">
    <source>
        <dbReference type="EMBL" id="GAA0450734.1"/>
    </source>
</evidence>
<dbReference type="Pfam" id="PF01568">
    <property type="entry name" value="Molydop_binding"/>
    <property type="match status" value="1"/>
</dbReference>
<dbReference type="GO" id="GO:0051539">
    <property type="term" value="F:4 iron, 4 sulfur cluster binding"/>
    <property type="evidence" value="ECO:0007669"/>
    <property type="project" value="UniProtKB-KW"/>
</dbReference>
<dbReference type="RefSeq" id="WP_244700321.1">
    <property type="nucleotide sequence ID" value="NZ_BAAADN010000002.1"/>
</dbReference>
<dbReference type="PANTHER" id="PTHR43105">
    <property type="entry name" value="RESPIRATORY NITRATE REDUCTASE"/>
    <property type="match status" value="1"/>
</dbReference>